<dbReference type="VEuPathDB" id="TriTrypDB:Tb427_000614400"/>
<evidence type="ECO:0000313" key="2">
    <source>
        <dbReference type="EMBL" id="AGH59361.1"/>
    </source>
</evidence>
<evidence type="ECO:0000256" key="1">
    <source>
        <dbReference type="SAM" id="MobiDB-lite"/>
    </source>
</evidence>
<accession>M4SVP4</accession>
<dbReference type="VEuPathDB" id="TriTrypDB:Tbg972.4.5560"/>
<dbReference type="EMBL" id="KC611930">
    <property type="protein sequence ID" value="AGH59361.1"/>
    <property type="molecule type" value="Genomic_DNA"/>
</dbReference>
<name>M4SVP4_9TRYP</name>
<reference evidence="2" key="2">
    <citation type="journal article" date="2014" name="Mol. Biochem. Parasitol.">
        <title>Capturing the variant surface glycoprotein repertoire (the VSGnome) of Trypanosoma brucei Lister 427.</title>
        <authorList>
            <person name="Cross G.A."/>
            <person name="Kim H.S."/>
            <person name="Wickstead B."/>
        </authorList>
    </citation>
    <scope>NUCLEOTIDE SEQUENCE</scope>
    <source>
        <strain evidence="2">Lister 427</strain>
    </source>
</reference>
<feature type="compositionally biased region" description="Basic and acidic residues" evidence="1">
    <location>
        <begin position="405"/>
        <end position="425"/>
    </location>
</feature>
<organism evidence="2">
    <name type="scientific">Trypanosoma brucei</name>
    <dbReference type="NCBI Taxonomy" id="5691"/>
    <lineage>
        <taxon>Eukaryota</taxon>
        <taxon>Discoba</taxon>
        <taxon>Euglenozoa</taxon>
        <taxon>Kinetoplastea</taxon>
        <taxon>Metakinetoplastina</taxon>
        <taxon>Trypanosomatida</taxon>
        <taxon>Trypanosomatidae</taxon>
        <taxon>Trypanosoma</taxon>
    </lineage>
</organism>
<feature type="region of interest" description="Disordered" evidence="1">
    <location>
        <begin position="394"/>
        <end position="426"/>
    </location>
</feature>
<sequence length="451" mass="47901">KPQPYFFLSAAFAQRSAKADDTEPGSNKVAGLCTEAKYLKFLAEAVLSDSEPPTSSITNLKQHAIAWKILAQQTADNKLRVATLLLAAEADKAAEAAEDKSQAKRAAALDVAAILRQRAAANIALLSEEVKTGSTKATPNNDVDPKTCTLLTTTTARLPPDCNLQETSDKFFGSEPLNLAKAGKIKLLTQQQRVIRRPTIAAAVKGNPGTVDQSSGNTCGTGGNFTNDIIKAEVMSMSADTAVVSAPTQITSDGKAYSQCRPEPAESQRNSDNNDFIAYKLCKYIKLPIARPPDPNSISTTTIAADTQAQNVFAGYIATDTGKTISAEEAEKELKEINSTSNNAFKNKFIDPLTTQTATYSGATKQETDKIINVAKAGAGAAALMYLDGVKQSAKEHTAGGNPKGDGKANEADKTEEKKGGDNKAIKLNCSSNVRSEAYTKRQICQLENNA</sequence>
<protein>
    <submittedName>
        <fullName evidence="2">Variant surface glycoprotein 3324</fullName>
    </submittedName>
</protein>
<dbReference type="AlphaFoldDB" id="M4SVP4"/>
<proteinExistence type="predicted"/>
<dbReference type="SUPFAM" id="SSF58087">
    <property type="entry name" value="Variant surface glycoprotein (N-terminal domain)"/>
    <property type="match status" value="1"/>
</dbReference>
<reference evidence="2" key="1">
    <citation type="submission" date="2013-02" db="EMBL/GenBank/DDBJ databases">
        <authorList>
            <person name="Cross G.A.M."/>
            <person name="Kim H.-S."/>
            <person name="Wickstead B."/>
        </authorList>
    </citation>
    <scope>NUCLEOTIDE SEQUENCE</scope>
    <source>
        <strain evidence="2">Lister 427</strain>
    </source>
</reference>
<feature type="non-terminal residue" evidence="2">
    <location>
        <position position="1"/>
    </location>
</feature>